<accession>K7A3L8</accession>
<feature type="domain" description="FlgO" evidence="1">
    <location>
        <begin position="50"/>
        <end position="183"/>
    </location>
</feature>
<evidence type="ECO:0000313" key="3">
    <source>
        <dbReference type="Proteomes" id="UP000006322"/>
    </source>
</evidence>
<evidence type="ECO:0000313" key="2">
    <source>
        <dbReference type="EMBL" id="GAC35493.1"/>
    </source>
</evidence>
<organism evidence="2 3">
    <name type="scientific">Paraglaciecola polaris LMG 21857</name>
    <dbReference type="NCBI Taxonomy" id="1129793"/>
    <lineage>
        <taxon>Bacteria</taxon>
        <taxon>Pseudomonadati</taxon>
        <taxon>Pseudomonadota</taxon>
        <taxon>Gammaproteobacteria</taxon>
        <taxon>Alteromonadales</taxon>
        <taxon>Alteromonadaceae</taxon>
        <taxon>Paraglaciecola</taxon>
    </lineage>
</organism>
<name>K7A3L8_9ALTE</name>
<dbReference type="EMBL" id="BAER01000138">
    <property type="protein sequence ID" value="GAC35493.1"/>
    <property type="molecule type" value="Genomic_DNA"/>
</dbReference>
<dbReference type="STRING" id="1129793.GPLA_4619"/>
<dbReference type="AlphaFoldDB" id="K7A3L8"/>
<sequence length="203" mass="22275">MGTESGADVLKILLSLLLLSLMGCSHLPSWQEDAEVGQVVAEEPLLMHTEQVANRLFGNLPPIEYGNLAVVSFTELESLALSQANHSLNMLGLQLQESMLTVSTQRGFNVVEIRAANQVQLFKDHERLLSRDSADISKDINVRYMVVGTLLQGNQTTTVNARLLDLREGTVIAAVSDNIPNSVIGLNANQIQIKHNKLYRSSL</sequence>
<keyword evidence="3" id="KW-1185">Reference proteome</keyword>
<dbReference type="InterPro" id="IPR041215">
    <property type="entry name" value="FlgO_dom"/>
</dbReference>
<gene>
    <name evidence="2" type="ORF">GPLA_4619</name>
</gene>
<dbReference type="Proteomes" id="UP000006322">
    <property type="component" value="Unassembled WGS sequence"/>
</dbReference>
<comment type="caution">
    <text evidence="2">The sequence shown here is derived from an EMBL/GenBank/DDBJ whole genome shotgun (WGS) entry which is preliminary data.</text>
</comment>
<dbReference type="Pfam" id="PF17680">
    <property type="entry name" value="FlgO"/>
    <property type="match status" value="1"/>
</dbReference>
<evidence type="ECO:0000259" key="1">
    <source>
        <dbReference type="Pfam" id="PF17680"/>
    </source>
</evidence>
<reference evidence="3" key="1">
    <citation type="journal article" date="2014" name="Environ. Microbiol.">
        <title>Comparative genomics of the marine bacterial genus Glaciecola reveals the high degree of genomic diversity and genomic characteristic for cold adaptation.</title>
        <authorList>
            <person name="Qin Q.L."/>
            <person name="Xie B.B."/>
            <person name="Yu Y."/>
            <person name="Shu Y.L."/>
            <person name="Rong J.C."/>
            <person name="Zhang Y.J."/>
            <person name="Zhao D.L."/>
            <person name="Chen X.L."/>
            <person name="Zhang X.Y."/>
            <person name="Chen B."/>
            <person name="Zhou B.C."/>
            <person name="Zhang Y.Z."/>
        </authorList>
    </citation>
    <scope>NUCLEOTIDE SEQUENCE [LARGE SCALE GENOMIC DNA]</scope>
    <source>
        <strain evidence="3">LMG 21857</strain>
    </source>
</reference>
<protein>
    <recommendedName>
        <fullName evidence="1">FlgO domain-containing protein</fullName>
    </recommendedName>
</protein>
<proteinExistence type="predicted"/>